<evidence type="ECO:0000256" key="2">
    <source>
        <dbReference type="ARBA" id="ARBA00005046"/>
    </source>
</evidence>
<dbReference type="EMBL" id="LBHC01000001">
    <property type="protein sequence ID" value="KLE32960.1"/>
    <property type="molecule type" value="Genomic_DNA"/>
</dbReference>
<dbReference type="OrthoDB" id="9804758at2"/>
<comment type="function">
    <text evidence="1 6">Catalyzes the insertion of molybdate into adenylated molybdopterin with the concomitant release of AMP.</text>
</comment>
<evidence type="ECO:0000313" key="8">
    <source>
        <dbReference type="Proteomes" id="UP000053070"/>
    </source>
</evidence>
<reference evidence="7 8" key="1">
    <citation type="submission" date="2015-04" db="EMBL/GenBank/DDBJ databases">
        <title>The draft genome sequence of Erythrobacr gangjinensis K7-2.</title>
        <authorList>
            <person name="Zhuang L."/>
            <person name="Liu Y."/>
            <person name="Shao Z."/>
        </authorList>
    </citation>
    <scope>NUCLEOTIDE SEQUENCE [LARGE SCALE GENOMIC DNA]</scope>
    <source>
        <strain evidence="7 8">K7-2</strain>
    </source>
</reference>
<dbReference type="UniPathway" id="UPA00344"/>
<dbReference type="Proteomes" id="UP000053070">
    <property type="component" value="Unassembled WGS sequence"/>
</dbReference>
<proteinExistence type="inferred from homology"/>
<sequence length="397" mass="40973">MSLLPLDEAQRRLLEGTHRLPTEDVPLDAAHGRYLANDVVAKRNQPAADLSAMDGYAMLAGDDGGPWTVIGESAAGHPFGGSLARGQCVRISTGALLPTGASAILIQENAGRKGDVVTLAGGDGPSADLVRRRAFDFAQGDTVLVAGSRVDAPQLALARMAGHRSLAVGKRPALAVIDCGDELSDAASLPDHRIPATNGSMVQTMCAPLARDARRIGPVADSMDALLGALAETADADVIVTSGGASVGDHDLVRPALERWGAELGFWRVAIKPGKPLLIARRGATTLVGLPGNPASAYVTAFLFVLPLLRHLAGASDAFPRAVQLSLGEPLPETGVRAELFRARLHNGYAVPIAQRDSSALQALAAADLLIHRPVGAEAAAAGELVSAYLIQNGGIA</sequence>
<dbReference type="PROSITE" id="PS01079">
    <property type="entry name" value="MOCF_BIOSYNTHESIS_2"/>
    <property type="match status" value="1"/>
</dbReference>
<accession>A0A0G9MQH1</accession>
<dbReference type="SMART" id="SM00852">
    <property type="entry name" value="MoCF_biosynth"/>
    <property type="match status" value="1"/>
</dbReference>
<dbReference type="Gene3D" id="2.170.190.11">
    <property type="entry name" value="Molybdopterin biosynthesis moea protein, domain 3"/>
    <property type="match status" value="1"/>
</dbReference>
<dbReference type="SUPFAM" id="SSF63867">
    <property type="entry name" value="MoeA C-terminal domain-like"/>
    <property type="match status" value="1"/>
</dbReference>
<dbReference type="PATRIC" id="fig|502682.8.peg.573"/>
<dbReference type="InterPro" id="IPR001453">
    <property type="entry name" value="MoaB/Mog_dom"/>
</dbReference>
<protein>
    <recommendedName>
        <fullName evidence="6">Molybdopterin molybdenumtransferase</fullName>
        <ecNumber evidence="6">2.10.1.1</ecNumber>
    </recommendedName>
</protein>
<keyword evidence="6" id="KW-0808">Transferase</keyword>
<evidence type="ECO:0000256" key="6">
    <source>
        <dbReference type="RuleBase" id="RU365090"/>
    </source>
</evidence>
<dbReference type="InterPro" id="IPR005111">
    <property type="entry name" value="MoeA_C_domain_IV"/>
</dbReference>
<comment type="similarity">
    <text evidence="3 6">Belongs to the MoeA family.</text>
</comment>
<dbReference type="PANTHER" id="PTHR10192">
    <property type="entry name" value="MOLYBDOPTERIN BIOSYNTHESIS PROTEIN"/>
    <property type="match status" value="1"/>
</dbReference>
<evidence type="ECO:0000256" key="4">
    <source>
        <dbReference type="ARBA" id="ARBA00023150"/>
    </source>
</evidence>
<dbReference type="GO" id="GO:0061599">
    <property type="term" value="F:molybdopterin molybdotransferase activity"/>
    <property type="evidence" value="ECO:0007669"/>
    <property type="project" value="UniProtKB-UniRule"/>
</dbReference>
<keyword evidence="4 6" id="KW-0501">Molybdenum cofactor biosynthesis</keyword>
<keyword evidence="6" id="KW-0500">Molybdenum</keyword>
<dbReference type="CDD" id="cd00887">
    <property type="entry name" value="MoeA"/>
    <property type="match status" value="1"/>
</dbReference>
<keyword evidence="6" id="KW-0460">Magnesium</keyword>
<dbReference type="Gene3D" id="3.90.105.10">
    <property type="entry name" value="Molybdopterin biosynthesis moea protein, domain 2"/>
    <property type="match status" value="1"/>
</dbReference>
<comment type="caution">
    <text evidence="7">The sequence shown here is derived from an EMBL/GenBank/DDBJ whole genome shotgun (WGS) entry which is preliminary data.</text>
</comment>
<dbReference type="Pfam" id="PF03454">
    <property type="entry name" value="MoeA_C"/>
    <property type="match status" value="1"/>
</dbReference>
<gene>
    <name evidence="7" type="ORF">AAW01_02815</name>
</gene>
<dbReference type="SUPFAM" id="SSF63882">
    <property type="entry name" value="MoeA N-terminal region -like"/>
    <property type="match status" value="1"/>
</dbReference>
<dbReference type="EC" id="2.10.1.1" evidence="6"/>
<dbReference type="InterPro" id="IPR008284">
    <property type="entry name" value="MoCF_biosynth_CS"/>
</dbReference>
<evidence type="ECO:0000313" key="7">
    <source>
        <dbReference type="EMBL" id="KLE32960.1"/>
    </source>
</evidence>
<name>A0A0G9MQH1_9SPHN</name>
<keyword evidence="6" id="KW-0479">Metal-binding</keyword>
<dbReference type="Gene3D" id="2.40.340.10">
    <property type="entry name" value="MoeA, C-terminal, domain IV"/>
    <property type="match status" value="1"/>
</dbReference>
<dbReference type="InterPro" id="IPR036688">
    <property type="entry name" value="MoeA_C_domain_IV_sf"/>
</dbReference>
<dbReference type="SUPFAM" id="SSF53218">
    <property type="entry name" value="Molybdenum cofactor biosynthesis proteins"/>
    <property type="match status" value="1"/>
</dbReference>
<comment type="catalytic activity">
    <reaction evidence="5">
        <text>adenylyl-molybdopterin + molybdate = Mo-molybdopterin + AMP + H(+)</text>
        <dbReference type="Rhea" id="RHEA:35047"/>
        <dbReference type="ChEBI" id="CHEBI:15378"/>
        <dbReference type="ChEBI" id="CHEBI:36264"/>
        <dbReference type="ChEBI" id="CHEBI:62727"/>
        <dbReference type="ChEBI" id="CHEBI:71302"/>
        <dbReference type="ChEBI" id="CHEBI:456215"/>
        <dbReference type="EC" id="2.10.1.1"/>
    </reaction>
</comment>
<dbReference type="STRING" id="502682.BMF35_a1982"/>
<dbReference type="Pfam" id="PF03453">
    <property type="entry name" value="MoeA_N"/>
    <property type="match status" value="1"/>
</dbReference>
<dbReference type="Gene3D" id="3.40.980.10">
    <property type="entry name" value="MoaB/Mog-like domain"/>
    <property type="match status" value="1"/>
</dbReference>
<keyword evidence="8" id="KW-1185">Reference proteome</keyword>
<dbReference type="GO" id="GO:0006777">
    <property type="term" value="P:Mo-molybdopterin cofactor biosynthetic process"/>
    <property type="evidence" value="ECO:0007669"/>
    <property type="project" value="UniProtKB-UniRule"/>
</dbReference>
<organism evidence="7 8">
    <name type="scientific">Aurantiacibacter gangjinensis</name>
    <dbReference type="NCBI Taxonomy" id="502682"/>
    <lineage>
        <taxon>Bacteria</taxon>
        <taxon>Pseudomonadati</taxon>
        <taxon>Pseudomonadota</taxon>
        <taxon>Alphaproteobacteria</taxon>
        <taxon>Sphingomonadales</taxon>
        <taxon>Erythrobacteraceae</taxon>
        <taxon>Aurantiacibacter</taxon>
    </lineage>
</organism>
<evidence type="ECO:0000256" key="3">
    <source>
        <dbReference type="ARBA" id="ARBA00010763"/>
    </source>
</evidence>
<dbReference type="AlphaFoldDB" id="A0A0G9MQH1"/>
<comment type="cofactor">
    <cofactor evidence="6">
        <name>Mg(2+)</name>
        <dbReference type="ChEBI" id="CHEBI:18420"/>
    </cofactor>
</comment>
<evidence type="ECO:0000256" key="1">
    <source>
        <dbReference type="ARBA" id="ARBA00002901"/>
    </source>
</evidence>
<dbReference type="RefSeq" id="WP_047005810.1">
    <property type="nucleotide sequence ID" value="NZ_CP018097.1"/>
</dbReference>
<dbReference type="InterPro" id="IPR005110">
    <property type="entry name" value="MoeA_linker/N"/>
</dbReference>
<dbReference type="PANTHER" id="PTHR10192:SF5">
    <property type="entry name" value="GEPHYRIN"/>
    <property type="match status" value="1"/>
</dbReference>
<dbReference type="GO" id="GO:0046872">
    <property type="term" value="F:metal ion binding"/>
    <property type="evidence" value="ECO:0007669"/>
    <property type="project" value="UniProtKB-UniRule"/>
</dbReference>
<dbReference type="InterPro" id="IPR036425">
    <property type="entry name" value="MoaB/Mog-like_dom_sf"/>
</dbReference>
<dbReference type="InterPro" id="IPR036135">
    <property type="entry name" value="MoeA_linker/N_sf"/>
</dbReference>
<dbReference type="Pfam" id="PF00994">
    <property type="entry name" value="MoCF_biosynth"/>
    <property type="match status" value="1"/>
</dbReference>
<dbReference type="InterPro" id="IPR038987">
    <property type="entry name" value="MoeA-like"/>
</dbReference>
<evidence type="ECO:0000256" key="5">
    <source>
        <dbReference type="ARBA" id="ARBA00047317"/>
    </source>
</evidence>
<comment type="pathway">
    <text evidence="2 6">Cofactor biosynthesis; molybdopterin biosynthesis.</text>
</comment>
<dbReference type="KEGG" id="egn:BMF35_a1982"/>
<dbReference type="GO" id="GO:0005829">
    <property type="term" value="C:cytosol"/>
    <property type="evidence" value="ECO:0007669"/>
    <property type="project" value="TreeGrafter"/>
</dbReference>